<dbReference type="FunFam" id="1.20.1260.140:FF:000002">
    <property type="entry name" value="Alternative oxidase"/>
    <property type="match status" value="1"/>
</dbReference>
<dbReference type="PANTHER" id="PTHR31803">
    <property type="entry name" value="ALTERNATIVE OXIDASE"/>
    <property type="match status" value="1"/>
</dbReference>
<evidence type="ECO:0000256" key="17">
    <source>
        <dbReference type="RuleBase" id="RU003779"/>
    </source>
</evidence>
<organism evidence="19 20">
    <name type="scientific">Aspergillus chevalieri</name>
    <name type="common">Eurotium chevalieri</name>
    <dbReference type="NCBI Taxonomy" id="182096"/>
    <lineage>
        <taxon>Eukaryota</taxon>
        <taxon>Fungi</taxon>
        <taxon>Dikarya</taxon>
        <taxon>Ascomycota</taxon>
        <taxon>Pezizomycotina</taxon>
        <taxon>Eurotiomycetes</taxon>
        <taxon>Eurotiomycetidae</taxon>
        <taxon>Eurotiales</taxon>
        <taxon>Aspergillaceae</taxon>
        <taxon>Aspergillus</taxon>
        <taxon>Aspergillus subgen. Aspergillus</taxon>
    </lineage>
</organism>
<comment type="subcellular location">
    <subcellularLocation>
        <location evidence="1">Mitochondrion inner membrane</location>
        <topology evidence="1">Multi-pass membrane protein</topology>
        <orientation evidence="1">Matrix side</orientation>
    </subcellularLocation>
</comment>
<evidence type="ECO:0000256" key="4">
    <source>
        <dbReference type="ARBA" id="ARBA00022660"/>
    </source>
</evidence>
<dbReference type="GO" id="GO:0009916">
    <property type="term" value="F:alternative oxidase activity"/>
    <property type="evidence" value="ECO:0007669"/>
    <property type="project" value="UniProtKB-UniRule"/>
</dbReference>
<evidence type="ECO:0000313" key="19">
    <source>
        <dbReference type="EMBL" id="BCR82611.1"/>
    </source>
</evidence>
<keyword evidence="13" id="KW-0496">Mitochondrion</keyword>
<dbReference type="GO" id="GO:0046872">
    <property type="term" value="F:metal ion binding"/>
    <property type="evidence" value="ECO:0007669"/>
    <property type="project" value="UniProtKB-UniRule"/>
</dbReference>
<keyword evidence="14 17" id="KW-0472">Membrane</keyword>
<evidence type="ECO:0000256" key="14">
    <source>
        <dbReference type="ARBA" id="ARBA00023136"/>
    </source>
</evidence>
<comment type="similarity">
    <text evidence="2 17">Belongs to the alternative oxidase family.</text>
</comment>
<gene>
    <name evidence="19" type="primary">AOX1_1</name>
    <name evidence="19" type="ORF">ACHE_10013S</name>
</gene>
<feature type="binding site" evidence="16">
    <location>
        <position position="111"/>
    </location>
    <ligand>
        <name>Fe cation</name>
        <dbReference type="ChEBI" id="CHEBI:24875"/>
        <label>1</label>
    </ligand>
</feature>
<dbReference type="InterPro" id="IPR002680">
    <property type="entry name" value="AOX"/>
</dbReference>
<keyword evidence="4 17" id="KW-0679">Respiratory chain</keyword>
<evidence type="ECO:0000256" key="11">
    <source>
        <dbReference type="ARBA" id="ARBA00023002"/>
    </source>
</evidence>
<keyword evidence="3" id="KW-0813">Transport</keyword>
<dbReference type="PANTHER" id="PTHR31803:SF3">
    <property type="entry name" value="ALTERNATIVE OXIDASE"/>
    <property type="match status" value="1"/>
</dbReference>
<proteinExistence type="inferred from homology"/>
<evidence type="ECO:0000256" key="10">
    <source>
        <dbReference type="ARBA" id="ARBA00022989"/>
    </source>
</evidence>
<evidence type="ECO:0000256" key="12">
    <source>
        <dbReference type="ARBA" id="ARBA00023004"/>
    </source>
</evidence>
<name>A0A7R7ZIT1_ASPCH</name>
<evidence type="ECO:0000256" key="15">
    <source>
        <dbReference type="ARBA" id="ARBA00025285"/>
    </source>
</evidence>
<dbReference type="InterPro" id="IPR038659">
    <property type="entry name" value="AOX_sf"/>
</dbReference>
<dbReference type="GO" id="GO:0098803">
    <property type="term" value="C:respiratory chain complex"/>
    <property type="evidence" value="ECO:0007669"/>
    <property type="project" value="UniProtKB-UniRule"/>
</dbReference>
<evidence type="ECO:0000256" key="9">
    <source>
        <dbReference type="ARBA" id="ARBA00022982"/>
    </source>
</evidence>
<dbReference type="Proteomes" id="UP000637239">
    <property type="component" value="Chromosome 1"/>
</dbReference>
<dbReference type="AlphaFoldDB" id="A0A7R7ZIT1"/>
<dbReference type="EMBL" id="AP024416">
    <property type="protein sequence ID" value="BCR82611.1"/>
    <property type="molecule type" value="Genomic_DNA"/>
</dbReference>
<keyword evidence="7" id="KW-0999">Mitochondrion inner membrane</keyword>
<keyword evidence="20" id="KW-1185">Reference proteome</keyword>
<protein>
    <recommendedName>
        <fullName evidence="17">Alternative oxidase</fullName>
        <ecNumber evidence="17">1.-.-.-</ecNumber>
    </recommendedName>
</protein>
<keyword evidence="5 17" id="KW-0812">Transmembrane</keyword>
<reference evidence="19" key="1">
    <citation type="submission" date="2021-01" db="EMBL/GenBank/DDBJ databases">
        <authorList>
            <consortium name="Aspergillus chevalieri M1 genome sequencing consortium"/>
            <person name="Kazuki M."/>
            <person name="Futagami T."/>
        </authorList>
    </citation>
    <scope>NUCLEOTIDE SEQUENCE</scope>
    <source>
        <strain evidence="19">M1</strain>
    </source>
</reference>
<evidence type="ECO:0000256" key="18">
    <source>
        <dbReference type="SAM" id="Phobius"/>
    </source>
</evidence>
<sequence>MSHQVRIARFSCITQIPYPSASKFILGSRQYTQGALQKSSWTHPVYTQEQIQSVKIAHRNAKCLPDKLALETVRFLRWGMDFVTGYRANSPLSKPNRMTERKWITRFVFLESVAGVPGMVAGMLRHLKSIRQMKRDYGWIETLLEEAYNERMHLLTFLQLAKPGWKMRTMVLGTQCVFFTAFFMAYILSPRICHRFVGYLEEEAVITYTKAIKDLDDGCLPLWKSLGAPAMAVKYWQMPEGNRCMRSLLLYVRADEAKHRDVNHTLGSLDQDRDRNPFSAKFREQIGKVNDVIDSRVPDELYIRSQQRQRVKE</sequence>
<feature type="binding site" evidence="16">
    <location>
        <position position="153"/>
    </location>
    <ligand>
        <name>Fe cation</name>
        <dbReference type="ChEBI" id="CHEBI:24875"/>
        <label>1</label>
    </ligand>
</feature>
<dbReference type="RefSeq" id="XP_043131133.1">
    <property type="nucleotide sequence ID" value="XM_043275853.1"/>
</dbReference>
<reference evidence="19" key="2">
    <citation type="submission" date="2021-02" db="EMBL/GenBank/DDBJ databases">
        <title>Aspergillus chevalieri M1 genome sequence.</title>
        <authorList>
            <person name="Kadooka C."/>
            <person name="Mori K."/>
            <person name="Futagami T."/>
        </authorList>
    </citation>
    <scope>NUCLEOTIDE SEQUENCE</scope>
    <source>
        <strain evidence="19">M1</strain>
    </source>
</reference>
<dbReference type="EC" id="1.-.-.-" evidence="17"/>
<comment type="function">
    <text evidence="15">Catalyzes cyanide-resistant oxygen consumption. May increase respiration when the cytochrome respiratory pathway is restricted, or in response to low temperatures.</text>
</comment>
<evidence type="ECO:0000256" key="8">
    <source>
        <dbReference type="ARBA" id="ARBA00022946"/>
    </source>
</evidence>
<evidence type="ECO:0000313" key="20">
    <source>
        <dbReference type="Proteomes" id="UP000637239"/>
    </source>
</evidence>
<keyword evidence="10 18" id="KW-1133">Transmembrane helix</keyword>
<dbReference type="GO" id="GO:0005743">
    <property type="term" value="C:mitochondrial inner membrane"/>
    <property type="evidence" value="ECO:0007669"/>
    <property type="project" value="UniProtKB-SubCell"/>
</dbReference>
<keyword evidence="6 16" id="KW-0479">Metal-binding</keyword>
<feature type="binding site" evidence="16">
    <location>
        <position position="201"/>
    </location>
    <ligand>
        <name>Fe cation</name>
        <dbReference type="ChEBI" id="CHEBI:24875"/>
        <label>2</label>
    </ligand>
</feature>
<keyword evidence="12 16" id="KW-0408">Iron</keyword>
<evidence type="ECO:0000256" key="13">
    <source>
        <dbReference type="ARBA" id="ARBA00023128"/>
    </source>
</evidence>
<keyword evidence="11 17" id="KW-0560">Oxidoreductase</keyword>
<dbReference type="CDD" id="cd01053">
    <property type="entry name" value="AOX"/>
    <property type="match status" value="1"/>
</dbReference>
<evidence type="ECO:0000256" key="3">
    <source>
        <dbReference type="ARBA" id="ARBA00022448"/>
    </source>
</evidence>
<dbReference type="KEGG" id="ache:ACHE_10013S"/>
<evidence type="ECO:0000256" key="7">
    <source>
        <dbReference type="ARBA" id="ARBA00022792"/>
    </source>
</evidence>
<feature type="binding site" evidence="16">
    <location>
        <position position="150"/>
    </location>
    <ligand>
        <name>Fe cation</name>
        <dbReference type="ChEBI" id="CHEBI:24875"/>
        <label>2</label>
    </ligand>
</feature>
<feature type="binding site" evidence="16">
    <location>
        <position position="150"/>
    </location>
    <ligand>
        <name>Fe cation</name>
        <dbReference type="ChEBI" id="CHEBI:24875"/>
        <label>1</label>
    </ligand>
</feature>
<keyword evidence="8" id="KW-0809">Transit peptide</keyword>
<feature type="transmembrane region" description="Helical" evidence="18">
    <location>
        <begin position="169"/>
        <end position="188"/>
    </location>
</feature>
<accession>A0A7R7ZIT1</accession>
<dbReference type="PIRSF" id="PIRSF005229">
    <property type="entry name" value="AOX"/>
    <property type="match status" value="1"/>
</dbReference>
<evidence type="ECO:0000256" key="6">
    <source>
        <dbReference type="ARBA" id="ARBA00022723"/>
    </source>
</evidence>
<keyword evidence="9 17" id="KW-0249">Electron transport</keyword>
<feature type="transmembrane region" description="Helical" evidence="18">
    <location>
        <begin position="103"/>
        <end position="124"/>
    </location>
</feature>
<feature type="binding site" evidence="16">
    <location>
        <position position="259"/>
    </location>
    <ligand>
        <name>Fe cation</name>
        <dbReference type="ChEBI" id="CHEBI:24875"/>
        <label>2</label>
    </ligand>
</feature>
<evidence type="ECO:0000256" key="5">
    <source>
        <dbReference type="ARBA" id="ARBA00022692"/>
    </source>
</evidence>
<dbReference type="Gene3D" id="1.20.1260.140">
    <property type="entry name" value="Alternative oxidase"/>
    <property type="match status" value="1"/>
</dbReference>
<feature type="binding site" evidence="16">
    <location>
        <position position="256"/>
    </location>
    <ligand>
        <name>Fe cation</name>
        <dbReference type="ChEBI" id="CHEBI:24875"/>
        <label>1</label>
    </ligand>
</feature>
<feature type="binding site" evidence="16">
    <location>
        <position position="256"/>
    </location>
    <ligand>
        <name>Fe cation</name>
        <dbReference type="ChEBI" id="CHEBI:24875"/>
        <label>2</label>
    </ligand>
</feature>
<evidence type="ECO:0000256" key="1">
    <source>
        <dbReference type="ARBA" id="ARBA00004292"/>
    </source>
</evidence>
<dbReference type="Pfam" id="PF01786">
    <property type="entry name" value="AOX"/>
    <property type="match status" value="1"/>
</dbReference>
<evidence type="ECO:0000256" key="2">
    <source>
        <dbReference type="ARBA" id="ARBA00008388"/>
    </source>
</evidence>
<dbReference type="GeneID" id="66976970"/>
<evidence type="ECO:0000256" key="16">
    <source>
        <dbReference type="PIRSR" id="PIRSR005229-1"/>
    </source>
</evidence>
<dbReference type="GO" id="GO:0010230">
    <property type="term" value="P:alternative respiration"/>
    <property type="evidence" value="ECO:0007669"/>
    <property type="project" value="TreeGrafter"/>
</dbReference>
<comment type="cofactor">
    <cofactor evidence="16 17">
        <name>Fe cation</name>
        <dbReference type="ChEBI" id="CHEBI:24875"/>
    </cofactor>
    <text evidence="16 17">Binds 2 iron ions per subunit.</text>
</comment>